<evidence type="ECO:0000313" key="2">
    <source>
        <dbReference type="Proteomes" id="UP000225548"/>
    </source>
</evidence>
<organism evidence="1 2">
    <name type="scientific">Sanguibacter antarcticus</name>
    <dbReference type="NCBI Taxonomy" id="372484"/>
    <lineage>
        <taxon>Bacteria</taxon>
        <taxon>Bacillati</taxon>
        <taxon>Actinomycetota</taxon>
        <taxon>Actinomycetes</taxon>
        <taxon>Micrococcales</taxon>
        <taxon>Sanguibacteraceae</taxon>
        <taxon>Sanguibacter</taxon>
    </lineage>
</organism>
<proteinExistence type="predicted"/>
<comment type="caution">
    <text evidence="1">The sequence shown here is derived from an EMBL/GenBank/DDBJ whole genome shotgun (WGS) entry which is preliminary data.</text>
</comment>
<dbReference type="RefSeq" id="WP_098455633.1">
    <property type="nucleotide sequence ID" value="NZ_PDJG01000001.1"/>
</dbReference>
<keyword evidence="2" id="KW-1185">Reference proteome</keyword>
<evidence type="ECO:0000313" key="1">
    <source>
        <dbReference type="EMBL" id="PFG34627.1"/>
    </source>
</evidence>
<dbReference type="Proteomes" id="UP000225548">
    <property type="component" value="Unassembled WGS sequence"/>
</dbReference>
<protein>
    <submittedName>
        <fullName evidence="1">Uncharacterized protein</fullName>
    </submittedName>
</protein>
<name>A0A2A9E6E7_9MICO</name>
<accession>A0A2A9E6E7</accession>
<gene>
    <name evidence="1" type="ORF">ATL42_2544</name>
</gene>
<reference evidence="1 2" key="1">
    <citation type="submission" date="2017-10" db="EMBL/GenBank/DDBJ databases">
        <title>Sequencing the genomes of 1000 actinobacteria strains.</title>
        <authorList>
            <person name="Klenk H.-P."/>
        </authorList>
    </citation>
    <scope>NUCLEOTIDE SEQUENCE [LARGE SCALE GENOMIC DNA]</scope>
    <source>
        <strain evidence="1 2">DSM 18966</strain>
    </source>
</reference>
<dbReference type="AlphaFoldDB" id="A0A2A9E6E7"/>
<dbReference type="EMBL" id="PDJG01000001">
    <property type="protein sequence ID" value="PFG34627.1"/>
    <property type="molecule type" value="Genomic_DNA"/>
</dbReference>
<sequence>MMRSGGLSAADGTLSSLATTVTAGSDLLEGLAPLVPPVPSAGDASLLVAELMTHLVTAASVLSTDALEAAARLTTSSTTYASADQCSADALLVTAH</sequence>